<dbReference type="GO" id="GO:0004497">
    <property type="term" value="F:monooxygenase activity"/>
    <property type="evidence" value="ECO:0007669"/>
    <property type="project" value="UniProtKB-KW"/>
</dbReference>
<accession>A0ABY5SGB8</accession>
<feature type="domain" description="FAD-binding" evidence="5">
    <location>
        <begin position="279"/>
        <end position="345"/>
    </location>
</feature>
<dbReference type="PANTHER" id="PTHR46496">
    <property type="match status" value="1"/>
</dbReference>
<dbReference type="PRINTS" id="PR00420">
    <property type="entry name" value="RNGMNOXGNASE"/>
</dbReference>
<organism evidence="6 7">
    <name type="scientific">Paenibacillus spongiae</name>
    <dbReference type="NCBI Taxonomy" id="2909671"/>
    <lineage>
        <taxon>Bacteria</taxon>
        <taxon>Bacillati</taxon>
        <taxon>Bacillota</taxon>
        <taxon>Bacilli</taxon>
        <taxon>Bacillales</taxon>
        <taxon>Paenibacillaceae</taxon>
        <taxon>Paenibacillus</taxon>
    </lineage>
</organism>
<dbReference type="EMBL" id="CP091430">
    <property type="protein sequence ID" value="UVI32699.1"/>
    <property type="molecule type" value="Genomic_DNA"/>
</dbReference>
<name>A0ABY5SGB8_9BACL</name>
<proteinExistence type="predicted"/>
<evidence type="ECO:0000259" key="5">
    <source>
        <dbReference type="Pfam" id="PF01494"/>
    </source>
</evidence>
<evidence type="ECO:0000256" key="2">
    <source>
        <dbReference type="ARBA" id="ARBA00022630"/>
    </source>
</evidence>
<dbReference type="PANTHER" id="PTHR46496:SF1">
    <property type="entry name" value="ZEAXANTHIN EPOXIDASE, CHLOROPLASTIC"/>
    <property type="match status" value="1"/>
</dbReference>
<evidence type="ECO:0000256" key="3">
    <source>
        <dbReference type="ARBA" id="ARBA00022827"/>
    </source>
</evidence>
<keyword evidence="3" id="KW-0274">FAD</keyword>
<sequence length="392" mass="42508">MMEHTDKTAIVIGAGIGGLSAAIALQQIGWRVKIFDKVSELADVGAGIVLAANAMKALERLGAAEQVRRRGAAVGKAEVRTWDGKLIVDLPTARQAERYGTPGYLIHRGELQKVLLQQLRPETEVKLGYKLVSWDMTGSQVTACFEDGSKTEGALLIGADGVRSAVRERLFGSEPLRYSGFTALRGIAAYDDPHYSAELGGGFEAWGPGKRFGFSHLGQGRVFWFAAINSPADAHVARGLRKQAALQHFQGWYNPIEAVIEATEESAILSHPIYDRKPLKAWSTGCVTLLGDAAHPMLPNLGQGGAQAMEDAVVLAFSLQSASGIPEALAMYERLRIGRTARMVSQSRKMGRMVQLENPLAVAARNALLRTIPAGFQVKQLDWIMGEDVYNR</sequence>
<evidence type="ECO:0000256" key="4">
    <source>
        <dbReference type="ARBA" id="ARBA00023002"/>
    </source>
</evidence>
<evidence type="ECO:0000313" key="7">
    <source>
        <dbReference type="Proteomes" id="UP001057877"/>
    </source>
</evidence>
<dbReference type="InterPro" id="IPR036188">
    <property type="entry name" value="FAD/NAD-bd_sf"/>
</dbReference>
<dbReference type="Proteomes" id="UP001057877">
    <property type="component" value="Chromosome"/>
</dbReference>
<comment type="cofactor">
    <cofactor evidence="1">
        <name>FAD</name>
        <dbReference type="ChEBI" id="CHEBI:57692"/>
    </cofactor>
</comment>
<reference evidence="6" key="1">
    <citation type="submission" date="2022-01" db="EMBL/GenBank/DDBJ databases">
        <title>Paenibacillus spongiae sp. nov., isolated from marine sponge.</title>
        <authorList>
            <person name="Li Z."/>
            <person name="Zhang M."/>
        </authorList>
    </citation>
    <scope>NUCLEOTIDE SEQUENCE</scope>
    <source>
        <strain evidence="6">PHS-Z3</strain>
    </source>
</reference>
<keyword evidence="2" id="KW-0285">Flavoprotein</keyword>
<evidence type="ECO:0000313" key="6">
    <source>
        <dbReference type="EMBL" id="UVI32699.1"/>
    </source>
</evidence>
<keyword evidence="6" id="KW-0503">Monooxygenase</keyword>
<dbReference type="Pfam" id="PF01494">
    <property type="entry name" value="FAD_binding_3"/>
    <property type="match status" value="2"/>
</dbReference>
<dbReference type="InterPro" id="IPR002938">
    <property type="entry name" value="FAD-bd"/>
</dbReference>
<evidence type="ECO:0000256" key="1">
    <source>
        <dbReference type="ARBA" id="ARBA00001974"/>
    </source>
</evidence>
<keyword evidence="4" id="KW-0560">Oxidoreductase</keyword>
<feature type="domain" description="FAD-binding" evidence="5">
    <location>
        <begin position="9"/>
        <end position="170"/>
    </location>
</feature>
<protein>
    <submittedName>
        <fullName evidence="6">FAD-dependent monooxygenase</fullName>
    </submittedName>
</protein>
<gene>
    <name evidence="6" type="ORF">L1F29_13105</name>
</gene>
<dbReference type="Gene3D" id="3.50.50.60">
    <property type="entry name" value="FAD/NAD(P)-binding domain"/>
    <property type="match status" value="1"/>
</dbReference>
<keyword evidence="7" id="KW-1185">Reference proteome</keyword>
<dbReference type="SUPFAM" id="SSF51905">
    <property type="entry name" value="FAD/NAD(P)-binding domain"/>
    <property type="match status" value="1"/>
</dbReference>
<dbReference type="RefSeq" id="WP_258388748.1">
    <property type="nucleotide sequence ID" value="NZ_CP091430.1"/>
</dbReference>